<reference evidence="1 2" key="1">
    <citation type="journal article" date="2022" name="Nat. Plants">
        <title>Genomes of leafy and leafless Platanthera orchids illuminate the evolution of mycoheterotrophy.</title>
        <authorList>
            <person name="Li M.H."/>
            <person name="Liu K.W."/>
            <person name="Li Z."/>
            <person name="Lu H.C."/>
            <person name="Ye Q.L."/>
            <person name="Zhang D."/>
            <person name="Wang J.Y."/>
            <person name="Li Y.F."/>
            <person name="Zhong Z.M."/>
            <person name="Liu X."/>
            <person name="Yu X."/>
            <person name="Liu D.K."/>
            <person name="Tu X.D."/>
            <person name="Liu B."/>
            <person name="Hao Y."/>
            <person name="Liao X.Y."/>
            <person name="Jiang Y.T."/>
            <person name="Sun W.H."/>
            <person name="Chen J."/>
            <person name="Chen Y.Q."/>
            <person name="Ai Y."/>
            <person name="Zhai J.W."/>
            <person name="Wu S.S."/>
            <person name="Zhou Z."/>
            <person name="Hsiao Y.Y."/>
            <person name="Wu W.L."/>
            <person name="Chen Y.Y."/>
            <person name="Lin Y.F."/>
            <person name="Hsu J.L."/>
            <person name="Li C.Y."/>
            <person name="Wang Z.W."/>
            <person name="Zhao X."/>
            <person name="Zhong W.Y."/>
            <person name="Ma X.K."/>
            <person name="Ma L."/>
            <person name="Huang J."/>
            <person name="Chen G.Z."/>
            <person name="Huang M.Z."/>
            <person name="Huang L."/>
            <person name="Peng D.H."/>
            <person name="Luo Y.B."/>
            <person name="Zou S.Q."/>
            <person name="Chen S.P."/>
            <person name="Lan S."/>
            <person name="Tsai W.C."/>
            <person name="Van de Peer Y."/>
            <person name="Liu Z.J."/>
        </authorList>
    </citation>
    <scope>NUCLEOTIDE SEQUENCE [LARGE SCALE GENOMIC DNA]</scope>
    <source>
        <strain evidence="1">Lor288</strain>
    </source>
</reference>
<dbReference type="EMBL" id="JBBWWR010000004">
    <property type="protein sequence ID" value="KAK8967923.1"/>
    <property type="molecule type" value="Genomic_DNA"/>
</dbReference>
<sequence>MGRPAATGSPATGRLGIVGVHAGEPMAAGGRRARSRRLPHAKTKLQTTPAPPQVLIEKILQQGGRRLRAARPTAALGSSTWTPTSPGRVVARAHSCRPPPLLQNFFAMVRPVAGEPAAAGRPIAKKNCNNGGGVAKFFTSGRPAAAGSPATGHPDVKRHRFSLPTEELHRQSLPPSTNLPPRAALWSVLGALPILDLPHFYSQKAPIKDQKQHQKQQ</sequence>
<comment type="caution">
    <text evidence="1">The sequence shown here is derived from an EMBL/GenBank/DDBJ whole genome shotgun (WGS) entry which is preliminary data.</text>
</comment>
<organism evidence="1 2">
    <name type="scientific">Platanthera guangdongensis</name>
    <dbReference type="NCBI Taxonomy" id="2320717"/>
    <lineage>
        <taxon>Eukaryota</taxon>
        <taxon>Viridiplantae</taxon>
        <taxon>Streptophyta</taxon>
        <taxon>Embryophyta</taxon>
        <taxon>Tracheophyta</taxon>
        <taxon>Spermatophyta</taxon>
        <taxon>Magnoliopsida</taxon>
        <taxon>Liliopsida</taxon>
        <taxon>Asparagales</taxon>
        <taxon>Orchidaceae</taxon>
        <taxon>Orchidoideae</taxon>
        <taxon>Orchideae</taxon>
        <taxon>Orchidinae</taxon>
        <taxon>Platanthera</taxon>
    </lineage>
</organism>
<gene>
    <name evidence="1" type="ORF">KSP40_PGU004125</name>
</gene>
<keyword evidence="2" id="KW-1185">Reference proteome</keyword>
<name>A0ABR2MVE0_9ASPA</name>
<protein>
    <submittedName>
        <fullName evidence="1">Uncharacterized protein</fullName>
    </submittedName>
</protein>
<accession>A0ABR2MVE0</accession>
<evidence type="ECO:0000313" key="2">
    <source>
        <dbReference type="Proteomes" id="UP001412067"/>
    </source>
</evidence>
<proteinExistence type="predicted"/>
<evidence type="ECO:0000313" key="1">
    <source>
        <dbReference type="EMBL" id="KAK8967923.1"/>
    </source>
</evidence>
<dbReference type="Proteomes" id="UP001412067">
    <property type="component" value="Unassembled WGS sequence"/>
</dbReference>